<dbReference type="EMBL" id="JAAARO010000017">
    <property type="protein sequence ID" value="KAF5732850.1"/>
    <property type="molecule type" value="Genomic_DNA"/>
</dbReference>
<dbReference type="PANTHER" id="PTHR33156:SF48">
    <property type="entry name" value="PROTEIN NUCLEAR FUSION DEFECTIVE 6, MITOCHONDRIAL"/>
    <property type="match status" value="1"/>
</dbReference>
<dbReference type="InterPro" id="IPR043459">
    <property type="entry name" value="NFD6/NOXY2-like"/>
</dbReference>
<feature type="region of interest" description="Disordered" evidence="1">
    <location>
        <begin position="1"/>
        <end position="20"/>
    </location>
</feature>
<proteinExistence type="predicted"/>
<evidence type="ECO:0000313" key="3">
    <source>
        <dbReference type="Proteomes" id="UP000593562"/>
    </source>
</evidence>
<evidence type="ECO:0000256" key="1">
    <source>
        <dbReference type="SAM" id="MobiDB-lite"/>
    </source>
</evidence>
<feature type="region of interest" description="Disordered" evidence="1">
    <location>
        <begin position="65"/>
        <end position="92"/>
    </location>
</feature>
<protein>
    <submittedName>
        <fullName evidence="2">Nuclear fusion defective 6 isoform 2</fullName>
    </submittedName>
</protein>
<comment type="caution">
    <text evidence="2">The sequence shown here is derived from an EMBL/GenBank/DDBJ whole genome shotgun (WGS) entry which is preliminary data.</text>
</comment>
<dbReference type="Proteomes" id="UP000593562">
    <property type="component" value="Unassembled WGS sequence"/>
</dbReference>
<dbReference type="AlphaFoldDB" id="A0A7J7CFI0"/>
<dbReference type="FunCoup" id="A0A7J7CFI0">
    <property type="interactions" value="356"/>
</dbReference>
<keyword evidence="3" id="KW-1185">Reference proteome</keyword>
<evidence type="ECO:0000313" key="2">
    <source>
        <dbReference type="EMBL" id="KAF5732850.1"/>
    </source>
</evidence>
<accession>A0A7J7CFI0</accession>
<dbReference type="PANTHER" id="PTHR33156">
    <property type="entry name" value="OS02G0230000 PROTEIN"/>
    <property type="match status" value="1"/>
</dbReference>
<feature type="compositionally biased region" description="Polar residues" evidence="1">
    <location>
        <begin position="81"/>
        <end position="92"/>
    </location>
</feature>
<reference evidence="2 3" key="1">
    <citation type="journal article" date="2020" name="Nat. Commun.">
        <title>Genome of Tripterygium wilfordii and identification of cytochrome P450 involved in triptolide biosynthesis.</title>
        <authorList>
            <person name="Tu L."/>
            <person name="Su P."/>
            <person name="Zhang Z."/>
            <person name="Gao L."/>
            <person name="Wang J."/>
            <person name="Hu T."/>
            <person name="Zhou J."/>
            <person name="Zhang Y."/>
            <person name="Zhao Y."/>
            <person name="Liu Y."/>
            <person name="Song Y."/>
            <person name="Tong Y."/>
            <person name="Lu Y."/>
            <person name="Yang J."/>
            <person name="Xu C."/>
            <person name="Jia M."/>
            <person name="Peters R.J."/>
            <person name="Huang L."/>
            <person name="Gao W."/>
        </authorList>
    </citation>
    <scope>NUCLEOTIDE SEQUENCE [LARGE SCALE GENOMIC DNA]</scope>
    <source>
        <strain evidence="3">cv. XIE 37</strain>
        <tissue evidence="2">Leaf</tissue>
    </source>
</reference>
<gene>
    <name evidence="2" type="ORF">HS088_TW17G00383</name>
</gene>
<dbReference type="InParanoid" id="A0A7J7CFI0"/>
<sequence>MAQKLGANPCERGPRPSEHKSYAQHGIFMNHEHSGFISHGFVSKMASFAAARSILRSASARSSAVRHASPGSSAKAAPSPLRTSGSKSLSQRPFSCRYPVELSSCVETLLPYHTATASALMISMLSITPRSYIWFPEDP</sequence>
<dbReference type="GO" id="GO:0005739">
    <property type="term" value="C:mitochondrion"/>
    <property type="evidence" value="ECO:0007669"/>
    <property type="project" value="TreeGrafter"/>
</dbReference>
<organism evidence="2 3">
    <name type="scientific">Tripterygium wilfordii</name>
    <name type="common">Thunder God vine</name>
    <dbReference type="NCBI Taxonomy" id="458696"/>
    <lineage>
        <taxon>Eukaryota</taxon>
        <taxon>Viridiplantae</taxon>
        <taxon>Streptophyta</taxon>
        <taxon>Embryophyta</taxon>
        <taxon>Tracheophyta</taxon>
        <taxon>Spermatophyta</taxon>
        <taxon>Magnoliopsida</taxon>
        <taxon>eudicotyledons</taxon>
        <taxon>Gunneridae</taxon>
        <taxon>Pentapetalae</taxon>
        <taxon>rosids</taxon>
        <taxon>fabids</taxon>
        <taxon>Celastrales</taxon>
        <taxon>Celastraceae</taxon>
        <taxon>Tripterygium</taxon>
    </lineage>
</organism>
<name>A0A7J7CFI0_TRIWF</name>
<feature type="compositionally biased region" description="Low complexity" evidence="1">
    <location>
        <begin position="65"/>
        <end position="80"/>
    </location>
</feature>